<protein>
    <recommendedName>
        <fullName evidence="2">NTF2-like domain-containing protein</fullName>
    </recommendedName>
</protein>
<evidence type="ECO:0000259" key="2">
    <source>
        <dbReference type="Pfam" id="PF26534"/>
    </source>
</evidence>
<reference evidence="3 4" key="1">
    <citation type="submission" date="2015-01" db="EMBL/GenBank/DDBJ databases">
        <title>The Genome Sequence of Exophiala xenobiotica CBS118157.</title>
        <authorList>
            <consortium name="The Broad Institute Genomics Platform"/>
            <person name="Cuomo C."/>
            <person name="de Hoog S."/>
            <person name="Gorbushina A."/>
            <person name="Stielow B."/>
            <person name="Teixiera M."/>
            <person name="Abouelleil A."/>
            <person name="Chapman S.B."/>
            <person name="Priest M."/>
            <person name="Young S.K."/>
            <person name="Wortman J."/>
            <person name="Nusbaum C."/>
            <person name="Birren B."/>
        </authorList>
    </citation>
    <scope>NUCLEOTIDE SEQUENCE [LARGE SCALE GENOMIC DNA]</scope>
    <source>
        <strain evidence="3 4">CBS 118157</strain>
    </source>
</reference>
<dbReference type="Proteomes" id="UP000054342">
    <property type="component" value="Unassembled WGS sequence"/>
</dbReference>
<dbReference type="Pfam" id="PF26534">
    <property type="entry name" value="NTF2_7"/>
    <property type="match status" value="1"/>
</dbReference>
<dbReference type="AlphaFoldDB" id="A0A0D2CYS5"/>
<proteinExistence type="predicted"/>
<dbReference type="GeneID" id="25329496"/>
<evidence type="ECO:0000256" key="1">
    <source>
        <dbReference type="SAM" id="SignalP"/>
    </source>
</evidence>
<name>A0A0D2CYS5_9EURO</name>
<sequence length="188" mass="19450">MRFSSIIAPVSLLGLASALPSVGKRGDKCIPYSTAQELVNDWVATLTTPTDTANMQNLLAPSFTDYSDSINFIAGIPLGSVTFPSPQAYIAGQGAQPPIGLTILNLDAVTCDGVIAVRWVATVGAQIDEAKGISILHAVQSGSDCNAVGPSGWQLGQLFTEFNSAAWVIDIGGTCVSPAAQAKSKLRA</sequence>
<keyword evidence="4" id="KW-1185">Reference proteome</keyword>
<organism evidence="3 4">
    <name type="scientific">Exophiala xenobiotica</name>
    <dbReference type="NCBI Taxonomy" id="348802"/>
    <lineage>
        <taxon>Eukaryota</taxon>
        <taxon>Fungi</taxon>
        <taxon>Dikarya</taxon>
        <taxon>Ascomycota</taxon>
        <taxon>Pezizomycotina</taxon>
        <taxon>Eurotiomycetes</taxon>
        <taxon>Chaetothyriomycetidae</taxon>
        <taxon>Chaetothyriales</taxon>
        <taxon>Herpotrichiellaceae</taxon>
        <taxon>Exophiala</taxon>
    </lineage>
</organism>
<accession>A0A0D2CYS5</accession>
<gene>
    <name evidence="3" type="ORF">PV05_07588</name>
</gene>
<feature type="domain" description="NTF2-like" evidence="2">
    <location>
        <begin position="28"/>
        <end position="174"/>
    </location>
</feature>
<dbReference type="InterPro" id="IPR058645">
    <property type="entry name" value="NTF2-like_dom_7"/>
</dbReference>
<keyword evidence="1" id="KW-0732">Signal</keyword>
<feature type="signal peptide" evidence="1">
    <location>
        <begin position="1"/>
        <end position="18"/>
    </location>
</feature>
<evidence type="ECO:0000313" key="4">
    <source>
        <dbReference type="Proteomes" id="UP000054342"/>
    </source>
</evidence>
<evidence type="ECO:0000313" key="3">
    <source>
        <dbReference type="EMBL" id="KIW55297.1"/>
    </source>
</evidence>
<dbReference type="OrthoDB" id="5596743at2759"/>
<feature type="chain" id="PRO_5002240166" description="NTF2-like domain-containing protein" evidence="1">
    <location>
        <begin position="19"/>
        <end position="188"/>
    </location>
</feature>
<dbReference type="RefSeq" id="XP_013315881.1">
    <property type="nucleotide sequence ID" value="XM_013460427.1"/>
</dbReference>
<dbReference type="HOGENOM" id="CLU_096573_0_1_1"/>
<dbReference type="EMBL" id="KN847320">
    <property type="protein sequence ID" value="KIW55297.1"/>
    <property type="molecule type" value="Genomic_DNA"/>
</dbReference>